<feature type="transmembrane region" description="Helical" evidence="6">
    <location>
        <begin position="15"/>
        <end position="43"/>
    </location>
</feature>
<reference evidence="8 9" key="1">
    <citation type="journal article" date="2016" name="Nat. Commun.">
        <title>Thousands of microbial genomes shed light on interconnected biogeochemical processes in an aquifer system.</title>
        <authorList>
            <person name="Anantharaman K."/>
            <person name="Brown C.T."/>
            <person name="Hug L.A."/>
            <person name="Sharon I."/>
            <person name="Castelle C.J."/>
            <person name="Probst A.J."/>
            <person name="Thomas B.C."/>
            <person name="Singh A."/>
            <person name="Wilkins M.J."/>
            <person name="Karaoz U."/>
            <person name="Brodie E.L."/>
            <person name="Williams K.H."/>
            <person name="Hubbard S.S."/>
            <person name="Banfield J.F."/>
        </authorList>
    </citation>
    <scope>NUCLEOTIDE SEQUENCE [LARGE SCALE GENOMIC DNA]</scope>
</reference>
<comment type="subcellular location">
    <subcellularLocation>
        <location evidence="1">Membrane</location>
        <topology evidence="1">Multi-pass membrane protein</topology>
    </subcellularLocation>
</comment>
<feature type="transmembrane region" description="Helical" evidence="6">
    <location>
        <begin position="131"/>
        <end position="156"/>
    </location>
</feature>
<organism evidence="8 9">
    <name type="scientific">Candidatus Yanofskybacteria bacterium RIFCSPHIGHO2_01_FULL_41_27</name>
    <dbReference type="NCBI Taxonomy" id="1802662"/>
    <lineage>
        <taxon>Bacteria</taxon>
        <taxon>Candidatus Yanofskyibacteriota</taxon>
    </lineage>
</organism>
<protein>
    <recommendedName>
        <fullName evidence="7">Cytochrome C biogenesis protein transmembrane domain-containing protein</fullName>
    </recommendedName>
</protein>
<dbReference type="Proteomes" id="UP000177503">
    <property type="component" value="Unassembled WGS sequence"/>
</dbReference>
<evidence type="ECO:0000256" key="4">
    <source>
        <dbReference type="ARBA" id="ARBA00022989"/>
    </source>
</evidence>
<comment type="caution">
    <text evidence="8">The sequence shown here is derived from an EMBL/GenBank/DDBJ whole genome shotgun (WGS) entry which is preliminary data.</text>
</comment>
<feature type="transmembrane region" description="Helical" evidence="6">
    <location>
        <begin position="208"/>
        <end position="236"/>
    </location>
</feature>
<feature type="transmembrane region" description="Helical" evidence="6">
    <location>
        <begin position="91"/>
        <end position="110"/>
    </location>
</feature>
<dbReference type="AlphaFoldDB" id="A0A1F8EGJ4"/>
<comment type="similarity">
    <text evidence="2">Belongs to the DsbD family.</text>
</comment>
<gene>
    <name evidence="8" type="ORF">A2736_00935</name>
</gene>
<dbReference type="Pfam" id="PF02683">
    <property type="entry name" value="DsbD_TM"/>
    <property type="match status" value="1"/>
</dbReference>
<accession>A0A1F8EGJ4</accession>
<keyword evidence="4 6" id="KW-1133">Transmembrane helix</keyword>
<evidence type="ECO:0000313" key="8">
    <source>
        <dbReference type="EMBL" id="OGM99966.1"/>
    </source>
</evidence>
<dbReference type="InterPro" id="IPR003834">
    <property type="entry name" value="Cyt_c_assmbl_TM_dom"/>
</dbReference>
<keyword evidence="3 6" id="KW-0812">Transmembrane</keyword>
<sequence length="268" mass="28667">MPRGESAKVPTIMEILIIASLVTAFVAGIAALFAPCCITVLLPSYLGSIFREKRAVMLMTFVFFLGLLAVFLPLGLGAASLGKLFSQYHNPIYIAGGIFLSLLGLSILLGGHFSMPFSVHPKLKIAGAGSVFTLGIFSGFATMCCAPVLAGVIALSVLPNSIFWGGLYSLAYVLGMVAPLFLIAFLLDKNNFAKKLMESNKRITYSIGGRFVSLAIADLISGATFLLMGLFILYLAKTNQLAMGGGMLQTKINIYLNQFVQTITGWLK</sequence>
<feature type="domain" description="Cytochrome C biogenesis protein transmembrane" evidence="7">
    <location>
        <begin position="19"/>
        <end position="185"/>
    </location>
</feature>
<evidence type="ECO:0000256" key="5">
    <source>
        <dbReference type="ARBA" id="ARBA00023136"/>
    </source>
</evidence>
<dbReference type="GO" id="GO:0016020">
    <property type="term" value="C:membrane"/>
    <property type="evidence" value="ECO:0007669"/>
    <property type="project" value="UniProtKB-SubCell"/>
</dbReference>
<name>A0A1F8EGJ4_9BACT</name>
<proteinExistence type="inferred from homology"/>
<keyword evidence="5 6" id="KW-0472">Membrane</keyword>
<dbReference type="EMBL" id="MGJC01000015">
    <property type="protein sequence ID" value="OGM99966.1"/>
    <property type="molecule type" value="Genomic_DNA"/>
</dbReference>
<evidence type="ECO:0000256" key="2">
    <source>
        <dbReference type="ARBA" id="ARBA00006143"/>
    </source>
</evidence>
<dbReference type="PANTHER" id="PTHR31272:SF9">
    <property type="entry name" value="BLL1027 PROTEIN"/>
    <property type="match status" value="1"/>
</dbReference>
<dbReference type="PANTHER" id="PTHR31272">
    <property type="entry name" value="CYTOCHROME C-TYPE BIOGENESIS PROTEIN HI_1454-RELATED"/>
    <property type="match status" value="1"/>
</dbReference>
<evidence type="ECO:0000313" key="9">
    <source>
        <dbReference type="Proteomes" id="UP000177503"/>
    </source>
</evidence>
<dbReference type="InterPro" id="IPR051790">
    <property type="entry name" value="Cytochrome_c-biogenesis_DsbD"/>
</dbReference>
<dbReference type="STRING" id="1802662.A2736_00935"/>
<evidence type="ECO:0000256" key="1">
    <source>
        <dbReference type="ARBA" id="ARBA00004141"/>
    </source>
</evidence>
<dbReference type="GO" id="GO:0017004">
    <property type="term" value="P:cytochrome complex assembly"/>
    <property type="evidence" value="ECO:0007669"/>
    <property type="project" value="InterPro"/>
</dbReference>
<evidence type="ECO:0000259" key="7">
    <source>
        <dbReference type="Pfam" id="PF02683"/>
    </source>
</evidence>
<feature type="transmembrane region" description="Helical" evidence="6">
    <location>
        <begin position="162"/>
        <end position="187"/>
    </location>
</feature>
<evidence type="ECO:0000256" key="6">
    <source>
        <dbReference type="SAM" id="Phobius"/>
    </source>
</evidence>
<evidence type="ECO:0000256" key="3">
    <source>
        <dbReference type="ARBA" id="ARBA00022692"/>
    </source>
</evidence>
<feature type="transmembrane region" description="Helical" evidence="6">
    <location>
        <begin position="55"/>
        <end position="79"/>
    </location>
</feature>